<dbReference type="AlphaFoldDB" id="A0A926Z4Z2"/>
<evidence type="ECO:0000313" key="2">
    <source>
        <dbReference type="Proteomes" id="UP000631421"/>
    </source>
</evidence>
<dbReference type="Proteomes" id="UP000631421">
    <property type="component" value="Unassembled WGS sequence"/>
</dbReference>
<dbReference type="GO" id="GO:0004519">
    <property type="term" value="F:endonuclease activity"/>
    <property type="evidence" value="ECO:0007669"/>
    <property type="project" value="UniProtKB-KW"/>
</dbReference>
<organism evidence="1 2">
    <name type="scientific">Pseudanabaena cinerea FACHB-1277</name>
    <dbReference type="NCBI Taxonomy" id="2949581"/>
    <lineage>
        <taxon>Bacteria</taxon>
        <taxon>Bacillati</taxon>
        <taxon>Cyanobacteriota</taxon>
        <taxon>Cyanophyceae</taxon>
        <taxon>Pseudanabaenales</taxon>
        <taxon>Pseudanabaenaceae</taxon>
        <taxon>Pseudanabaena</taxon>
        <taxon>Pseudanabaena cinerea</taxon>
    </lineage>
</organism>
<reference evidence="1" key="1">
    <citation type="journal article" date="2015" name="ISME J.">
        <title>Draft Genome Sequence of Streptomyces incarnatus NRRL8089, which Produces the Nucleoside Antibiotic Sinefungin.</title>
        <authorList>
            <person name="Oshima K."/>
            <person name="Hattori M."/>
            <person name="Shimizu H."/>
            <person name="Fukuda K."/>
            <person name="Nemoto M."/>
            <person name="Inagaki K."/>
            <person name="Tamura T."/>
        </authorList>
    </citation>
    <scope>NUCLEOTIDE SEQUENCE</scope>
    <source>
        <strain evidence="1">FACHB-1277</strain>
    </source>
</reference>
<dbReference type="Gene3D" id="3.90.1570.30">
    <property type="match status" value="1"/>
</dbReference>
<dbReference type="RefSeq" id="WP_190349408.1">
    <property type="nucleotide sequence ID" value="NZ_JACJPY010000005.1"/>
</dbReference>
<sequence>MTTTITVEKLTLYDLEKSFNLTLSDHPDFSPEWQNEHLDIEPKEQEQLDRIKTNYLHLSKRLMLEEMVKMIVVSPLLDMARFYQPPFYSVAEKSIKVAVKDENLTIHGKIDVLVIQDRFWILVIESKQAGVSLQKGIPQALAYMLAHPNREQPIYGMVTNGSNFVFLKLAWQDQPIYGISDEYTSDEYTLMRHEKDLYKILKILKTIGIAIT</sequence>
<protein>
    <submittedName>
        <fullName evidence="1">Restriction endonuclease subunit R</fullName>
    </submittedName>
</protein>
<proteinExistence type="predicted"/>
<dbReference type="EMBL" id="JACJPY010000005">
    <property type="protein sequence ID" value="MBD2149077.1"/>
    <property type="molecule type" value="Genomic_DNA"/>
</dbReference>
<reference evidence="1" key="2">
    <citation type="submission" date="2020-08" db="EMBL/GenBank/DDBJ databases">
        <authorList>
            <person name="Chen M."/>
            <person name="Teng W."/>
            <person name="Zhao L."/>
            <person name="Hu C."/>
            <person name="Zhou Y."/>
            <person name="Han B."/>
            <person name="Song L."/>
            <person name="Shu W."/>
        </authorList>
    </citation>
    <scope>NUCLEOTIDE SEQUENCE</scope>
    <source>
        <strain evidence="1">FACHB-1277</strain>
    </source>
</reference>
<gene>
    <name evidence="1" type="ORF">H6F44_02895</name>
</gene>
<keyword evidence="1" id="KW-0255">Endonuclease</keyword>
<keyword evidence="1" id="KW-0378">Hydrolase</keyword>
<keyword evidence="2" id="KW-1185">Reference proteome</keyword>
<name>A0A926Z4Z2_9CYAN</name>
<evidence type="ECO:0000313" key="1">
    <source>
        <dbReference type="EMBL" id="MBD2149077.1"/>
    </source>
</evidence>
<accession>A0A926Z4Z2</accession>
<keyword evidence="1" id="KW-0540">Nuclease</keyword>
<comment type="caution">
    <text evidence="1">The sequence shown here is derived from an EMBL/GenBank/DDBJ whole genome shotgun (WGS) entry which is preliminary data.</text>
</comment>